<dbReference type="GO" id="GO:0005634">
    <property type="term" value="C:nucleus"/>
    <property type="evidence" value="ECO:0007669"/>
    <property type="project" value="TreeGrafter"/>
</dbReference>
<dbReference type="PANTHER" id="PTHR11215">
    <property type="entry name" value="METAL DEPENDENT HYDROLASE - RELATED"/>
    <property type="match status" value="1"/>
</dbReference>
<reference evidence="5" key="3">
    <citation type="submission" date="2025-04" db="UniProtKB">
        <authorList>
            <consortium name="RefSeq"/>
        </authorList>
    </citation>
    <scope>IDENTIFICATION</scope>
    <source>
        <strain evidence="5">CBS 781.70</strain>
    </source>
</reference>
<evidence type="ECO:0000313" key="3">
    <source>
        <dbReference type="EMBL" id="KAF1811120.1"/>
    </source>
</evidence>
<feature type="compositionally biased region" description="Low complexity" evidence="2">
    <location>
        <begin position="11"/>
        <end position="24"/>
    </location>
</feature>
<evidence type="ECO:0000313" key="4">
    <source>
        <dbReference type="Proteomes" id="UP000504638"/>
    </source>
</evidence>
<evidence type="ECO:0000256" key="1">
    <source>
        <dbReference type="ARBA" id="ARBA00010105"/>
    </source>
</evidence>
<organism evidence="3">
    <name type="scientific">Eremomyces bilateralis CBS 781.70</name>
    <dbReference type="NCBI Taxonomy" id="1392243"/>
    <lineage>
        <taxon>Eukaryota</taxon>
        <taxon>Fungi</taxon>
        <taxon>Dikarya</taxon>
        <taxon>Ascomycota</taxon>
        <taxon>Pezizomycotina</taxon>
        <taxon>Dothideomycetes</taxon>
        <taxon>Dothideomycetes incertae sedis</taxon>
        <taxon>Eremomycetales</taxon>
        <taxon>Eremomycetaceae</taxon>
        <taxon>Eremomyces</taxon>
    </lineage>
</organism>
<dbReference type="AlphaFoldDB" id="A0A6G1FZM6"/>
<evidence type="ECO:0000313" key="5">
    <source>
        <dbReference type="RefSeq" id="XP_033532751.1"/>
    </source>
</evidence>
<proteinExistence type="inferred from homology"/>
<name>A0A6G1FZM6_9PEZI</name>
<dbReference type="OrthoDB" id="10265310at2759"/>
<gene>
    <name evidence="3 5" type="ORF">P152DRAFT_459998</name>
</gene>
<keyword evidence="4" id="KW-1185">Reference proteome</keyword>
<reference evidence="5" key="2">
    <citation type="submission" date="2020-04" db="EMBL/GenBank/DDBJ databases">
        <authorList>
            <consortium name="NCBI Genome Project"/>
        </authorList>
    </citation>
    <scope>NUCLEOTIDE SEQUENCE</scope>
    <source>
        <strain evidence="5">CBS 781.70</strain>
    </source>
</reference>
<dbReference type="InterPro" id="IPR003226">
    <property type="entry name" value="MYG1_exonuclease"/>
</dbReference>
<dbReference type="RefSeq" id="XP_033532751.1">
    <property type="nucleotide sequence ID" value="XM_033679805.1"/>
</dbReference>
<dbReference type="GeneID" id="54420375"/>
<reference evidence="3 5" key="1">
    <citation type="submission" date="2020-01" db="EMBL/GenBank/DDBJ databases">
        <authorList>
            <consortium name="DOE Joint Genome Institute"/>
            <person name="Haridas S."/>
            <person name="Albert R."/>
            <person name="Binder M."/>
            <person name="Bloem J."/>
            <person name="Labutti K."/>
            <person name="Salamov A."/>
            <person name="Andreopoulos B."/>
            <person name="Baker S.E."/>
            <person name="Barry K."/>
            <person name="Bills G."/>
            <person name="Bluhm B.H."/>
            <person name="Cannon C."/>
            <person name="Castanera R."/>
            <person name="Culley D.E."/>
            <person name="Daum C."/>
            <person name="Ezra D."/>
            <person name="Gonzalez J.B."/>
            <person name="Henrissat B."/>
            <person name="Kuo A."/>
            <person name="Liang C."/>
            <person name="Lipzen A."/>
            <person name="Lutzoni F."/>
            <person name="Magnuson J."/>
            <person name="Mondo S."/>
            <person name="Nolan M."/>
            <person name="Ohm R."/>
            <person name="Pangilinan J."/>
            <person name="Park H.-J."/>
            <person name="Ramirez L."/>
            <person name="Alfaro M."/>
            <person name="Sun H."/>
            <person name="Tritt A."/>
            <person name="Yoshinaga Y."/>
            <person name="Zwiers L.-H."/>
            <person name="Turgeon B.G."/>
            <person name="Goodwin S.B."/>
            <person name="Spatafora J.W."/>
            <person name="Crous P.W."/>
            <person name="Grigoriev I.V."/>
        </authorList>
    </citation>
    <scope>NUCLEOTIDE SEQUENCE</scope>
    <source>
        <strain evidence="3 5">CBS 781.70</strain>
    </source>
</reference>
<dbReference type="Proteomes" id="UP000504638">
    <property type="component" value="Unplaced"/>
</dbReference>
<dbReference type="PANTHER" id="PTHR11215:SF1">
    <property type="entry name" value="MYG1 EXONUCLEASE"/>
    <property type="match status" value="1"/>
</dbReference>
<dbReference type="Pfam" id="PF03690">
    <property type="entry name" value="MYG1_exonuc"/>
    <property type="match status" value="1"/>
</dbReference>
<feature type="region of interest" description="Disordered" evidence="2">
    <location>
        <begin position="1"/>
        <end position="24"/>
    </location>
</feature>
<protein>
    <submittedName>
        <fullName evidence="3 5">UPF0160 domain protein MYG1</fullName>
    </submittedName>
</protein>
<accession>A0A6G1FZM6</accession>
<evidence type="ECO:0000256" key="2">
    <source>
        <dbReference type="SAM" id="MobiDB-lite"/>
    </source>
</evidence>
<dbReference type="GO" id="GO:0005737">
    <property type="term" value="C:cytoplasm"/>
    <property type="evidence" value="ECO:0007669"/>
    <property type="project" value="TreeGrafter"/>
</dbReference>
<comment type="similarity">
    <text evidence="1">Belongs to the MYG1 family.</text>
</comment>
<sequence>MSTSTLPRGDSPLSKRPKLSSSTSPLIGTHSGHFHADEALAVFLLRLLPAYHTSPLVRTRDASILTQCDVVVDVGGEYDAVRHRYDHHQREFTTTFPGRATKLSSAGLVWLHFGRAIVAAVTGLEGEKEAADVETLFQRIYTEFVEAFDANDNGISVYDTAALTSASIAPRFSDRGFSLASAVNRFNHTWSLPESAPFPSIPPSTPACIAPSSLATPDPDAPAKETEIRDPQATEDSHFLHASTFVGTQFLLALHDAHKAWLPARALVRAAYANRKSVHPSGKVLELPHRDGGLPWADHLYEVEAEASEAEGSKEGAQVLYVLFPESGAADSKWRIRSVSVQNGGFVNRKDLPDGWKGVRDGELEKVSGVEGAVFVHASGFIGGAKTREGVKEMARLSVEA</sequence>
<dbReference type="EMBL" id="ML975163">
    <property type="protein sequence ID" value="KAF1811120.1"/>
    <property type="molecule type" value="Genomic_DNA"/>
</dbReference>